<name>A0ABD2ZNK7_9GENT</name>
<feature type="compositionally biased region" description="Polar residues" evidence="1">
    <location>
        <begin position="72"/>
        <end position="85"/>
    </location>
</feature>
<keyword evidence="4" id="KW-1185">Reference proteome</keyword>
<evidence type="ECO:0000256" key="1">
    <source>
        <dbReference type="SAM" id="MobiDB-lite"/>
    </source>
</evidence>
<evidence type="ECO:0000313" key="4">
    <source>
        <dbReference type="Proteomes" id="UP001630127"/>
    </source>
</evidence>
<accession>A0ABD2ZNK7</accession>
<proteinExistence type="predicted"/>
<dbReference type="Proteomes" id="UP001630127">
    <property type="component" value="Unassembled WGS sequence"/>
</dbReference>
<dbReference type="AlphaFoldDB" id="A0ABD2ZNK7"/>
<sequence>MDQPNGELRNGVRRRQRQRRFNVHMPAVDYGVVTAVVAMAFRQVENEADIKRKADEESNKKMRFPAPRVQVKQHSTTFRPGQQLKSAGPSHFVEMKKVFEIVAIQLKSGAKEGNIGVKDLICIS</sequence>
<reference evidence="3 4" key="1">
    <citation type="submission" date="2024-11" db="EMBL/GenBank/DDBJ databases">
        <title>A near-complete genome assembly of Cinchona calisaya.</title>
        <authorList>
            <person name="Lian D.C."/>
            <person name="Zhao X.W."/>
            <person name="Wei L."/>
        </authorList>
    </citation>
    <scope>NUCLEOTIDE SEQUENCE [LARGE SCALE GENOMIC DNA]</scope>
    <source>
        <tissue evidence="3">Nenye</tissue>
    </source>
</reference>
<protein>
    <submittedName>
        <fullName evidence="3">Uncharacterized protein</fullName>
    </submittedName>
</protein>
<keyword evidence="2" id="KW-0472">Membrane</keyword>
<evidence type="ECO:0000313" key="3">
    <source>
        <dbReference type="EMBL" id="KAL3520027.1"/>
    </source>
</evidence>
<evidence type="ECO:0000256" key="2">
    <source>
        <dbReference type="SAM" id="Phobius"/>
    </source>
</evidence>
<keyword evidence="2" id="KW-0812">Transmembrane</keyword>
<dbReference type="EMBL" id="JBJUIK010000008">
    <property type="protein sequence ID" value="KAL3520027.1"/>
    <property type="molecule type" value="Genomic_DNA"/>
</dbReference>
<feature type="transmembrane region" description="Helical" evidence="2">
    <location>
        <begin position="21"/>
        <end position="41"/>
    </location>
</feature>
<comment type="caution">
    <text evidence="3">The sequence shown here is derived from an EMBL/GenBank/DDBJ whole genome shotgun (WGS) entry which is preliminary data.</text>
</comment>
<feature type="region of interest" description="Disordered" evidence="1">
    <location>
        <begin position="52"/>
        <end position="87"/>
    </location>
</feature>
<organism evidence="3 4">
    <name type="scientific">Cinchona calisaya</name>
    <dbReference type="NCBI Taxonomy" id="153742"/>
    <lineage>
        <taxon>Eukaryota</taxon>
        <taxon>Viridiplantae</taxon>
        <taxon>Streptophyta</taxon>
        <taxon>Embryophyta</taxon>
        <taxon>Tracheophyta</taxon>
        <taxon>Spermatophyta</taxon>
        <taxon>Magnoliopsida</taxon>
        <taxon>eudicotyledons</taxon>
        <taxon>Gunneridae</taxon>
        <taxon>Pentapetalae</taxon>
        <taxon>asterids</taxon>
        <taxon>lamiids</taxon>
        <taxon>Gentianales</taxon>
        <taxon>Rubiaceae</taxon>
        <taxon>Cinchonoideae</taxon>
        <taxon>Cinchoneae</taxon>
        <taxon>Cinchona</taxon>
    </lineage>
</organism>
<gene>
    <name evidence="3" type="ORF">ACH5RR_018176</name>
</gene>
<keyword evidence="2" id="KW-1133">Transmembrane helix</keyword>